<dbReference type="Gene3D" id="2.40.50.100">
    <property type="match status" value="1"/>
</dbReference>
<dbReference type="NCBIfam" id="TIGR01730">
    <property type="entry name" value="RND_mfp"/>
    <property type="match status" value="1"/>
</dbReference>
<comment type="caution">
    <text evidence="4">The sequence shown here is derived from an EMBL/GenBank/DDBJ whole genome shotgun (WGS) entry which is preliminary data.</text>
</comment>
<comment type="similarity">
    <text evidence="1">Belongs to the membrane fusion protein (MFP) (TC 8.A.1) family.</text>
</comment>
<dbReference type="Pfam" id="PF25973">
    <property type="entry name" value="BSH_CzcB"/>
    <property type="match status" value="1"/>
</dbReference>
<dbReference type="AlphaFoldDB" id="A0AAW8JD96"/>
<feature type="coiled-coil region" evidence="2">
    <location>
        <begin position="115"/>
        <end position="142"/>
    </location>
</feature>
<dbReference type="SUPFAM" id="SSF111369">
    <property type="entry name" value="HlyD-like secretion proteins"/>
    <property type="match status" value="1"/>
</dbReference>
<evidence type="ECO:0000313" key="4">
    <source>
        <dbReference type="EMBL" id="MDQ9070305.1"/>
    </source>
</evidence>
<dbReference type="Gene3D" id="2.40.30.170">
    <property type="match status" value="1"/>
</dbReference>
<dbReference type="EMBL" id="JAVIDA010000002">
    <property type="protein sequence ID" value="MDQ9070305.1"/>
    <property type="molecule type" value="Genomic_DNA"/>
</dbReference>
<evidence type="ECO:0000256" key="1">
    <source>
        <dbReference type="ARBA" id="ARBA00009477"/>
    </source>
</evidence>
<organism evidence="4 5">
    <name type="scientific">Acinetobacter gerneri</name>
    <dbReference type="NCBI Taxonomy" id="202952"/>
    <lineage>
        <taxon>Bacteria</taxon>
        <taxon>Pseudomonadati</taxon>
        <taxon>Pseudomonadota</taxon>
        <taxon>Gammaproteobacteria</taxon>
        <taxon>Moraxellales</taxon>
        <taxon>Moraxellaceae</taxon>
        <taxon>Acinetobacter</taxon>
    </lineage>
</organism>
<proteinExistence type="inferred from homology"/>
<dbReference type="Gene3D" id="1.10.287.470">
    <property type="entry name" value="Helix hairpin bin"/>
    <property type="match status" value="1"/>
</dbReference>
<reference evidence="4" key="1">
    <citation type="submission" date="2023-08" db="EMBL/GenBank/DDBJ databases">
        <title>Emergence of clinically-relevant ST2 carbapenem-resistant Acinetobacter baumannii strains in hospital sewages in Zhejiang, East of China.</title>
        <authorList>
            <person name="Kaichao C."/>
            <person name="Zhang R."/>
        </authorList>
    </citation>
    <scope>NUCLEOTIDE SEQUENCE</scope>
    <source>
        <strain evidence="4">M-SY-60</strain>
    </source>
</reference>
<dbReference type="RefSeq" id="WP_308956191.1">
    <property type="nucleotide sequence ID" value="NZ_JAVICY010000013.1"/>
</dbReference>
<dbReference type="InterPro" id="IPR006143">
    <property type="entry name" value="RND_pump_MFP"/>
</dbReference>
<dbReference type="InterPro" id="IPR058647">
    <property type="entry name" value="BSH_CzcB-like"/>
</dbReference>
<dbReference type="Proteomes" id="UP001243195">
    <property type="component" value="Unassembled WGS sequence"/>
</dbReference>
<dbReference type="PANTHER" id="PTHR30469">
    <property type="entry name" value="MULTIDRUG RESISTANCE PROTEIN MDTA"/>
    <property type="match status" value="1"/>
</dbReference>
<feature type="domain" description="CzcB-like barrel-sandwich hybrid" evidence="3">
    <location>
        <begin position="77"/>
        <end position="216"/>
    </location>
</feature>
<dbReference type="Gene3D" id="2.40.420.20">
    <property type="match status" value="1"/>
</dbReference>
<dbReference type="GO" id="GO:0015562">
    <property type="term" value="F:efflux transmembrane transporter activity"/>
    <property type="evidence" value="ECO:0007669"/>
    <property type="project" value="TreeGrafter"/>
</dbReference>
<name>A0AAW8JD96_9GAMM</name>
<gene>
    <name evidence="4" type="ORF">RFH51_02370</name>
</gene>
<dbReference type="GO" id="GO:1990281">
    <property type="term" value="C:efflux pump complex"/>
    <property type="evidence" value="ECO:0007669"/>
    <property type="project" value="TreeGrafter"/>
</dbReference>
<evidence type="ECO:0000259" key="3">
    <source>
        <dbReference type="Pfam" id="PF25973"/>
    </source>
</evidence>
<evidence type="ECO:0000313" key="5">
    <source>
        <dbReference type="Proteomes" id="UP001243195"/>
    </source>
</evidence>
<sequence>MPRAQQNVFFKANPFKITLLCISLSLFACKKQDQQPVIEQKNHPVELIQQDIVEIKQGDVSQKTAFTGTIRAINQSSIQTQVTATASQVYVQVGQSVEKGQILVRLNNQDNASRLAQSRANKASAEAQANQARNMVNRKKRLYDQGFISKVEYEQSQVDYQGQLENVKAQQANVDIALKADQDGVIRSPISGVITKRQVDVGQTVAAGQSIFEIVDPHHLEIQAKLPIDQQAALQIGHQIEFNIQGNAETYKATLSRISPIADQVSRQIEFFATPNQAINSLSIGAFIDGNIIGSSRINGQMIPLDSVRDLKNKPYVWVVRNNKVQQIFVQILQQRLNDNVAVVQGLNQGDLIIKTDLSHDDINKPVSIAKN</sequence>
<dbReference type="PROSITE" id="PS51257">
    <property type="entry name" value="PROKAR_LIPOPROTEIN"/>
    <property type="match status" value="1"/>
</dbReference>
<accession>A0AAW8JD96</accession>
<evidence type="ECO:0000256" key="2">
    <source>
        <dbReference type="SAM" id="Coils"/>
    </source>
</evidence>
<keyword evidence="2" id="KW-0175">Coiled coil</keyword>
<protein>
    <submittedName>
        <fullName evidence="4">Efflux RND transporter periplasmic adaptor subunit</fullName>
    </submittedName>
</protein>